<organism evidence="16 17">
    <name type="scientific">Hypsibius exemplaris</name>
    <name type="common">Freshwater tardigrade</name>
    <dbReference type="NCBI Taxonomy" id="2072580"/>
    <lineage>
        <taxon>Eukaryota</taxon>
        <taxon>Metazoa</taxon>
        <taxon>Ecdysozoa</taxon>
        <taxon>Tardigrada</taxon>
        <taxon>Eutardigrada</taxon>
        <taxon>Parachela</taxon>
        <taxon>Hypsibioidea</taxon>
        <taxon>Hypsibiidae</taxon>
        <taxon>Hypsibius</taxon>
    </lineage>
</organism>
<evidence type="ECO:0000256" key="14">
    <source>
        <dbReference type="ARBA" id="ARBA00048843"/>
    </source>
</evidence>
<sequence>MFVARSVLFGTRAALGRHASSWQATVVKYAEYGDPEKVLQEYHETLSQDLEAGNVALRWLAAPINPADINTIQGVYAVKPPLPAVAGNEGVAEVIKVGSAVKNVQVGDHVVPGIAAIGAWRTHSIVPAADVLKIAADLPLIEAATLTVNPCTAYRMVYDFVDLAEGDVIVQNGANSAVGQAVIQIAAHKKWKTINIIRDRPNKAETVEFLTDMGATHVITDTDFKKREVISQLPQARLGLNCVGGKAVPDMIKLMEDKSTLVTYGGMSRQPMIVPTTAMIFKDMILAGFWITRWNKSNSVEDRTKMLDDVVTLMKKKVLKPPVYEPVMLKDYQQAVKRAQEGFSGSKQIFVMDDHSFSKITQELKALGVSAAPKR</sequence>
<evidence type="ECO:0000313" key="17">
    <source>
        <dbReference type="Proteomes" id="UP000192578"/>
    </source>
</evidence>
<reference evidence="17" key="1">
    <citation type="submission" date="2017-01" db="EMBL/GenBank/DDBJ databases">
        <title>Comparative genomics of anhydrobiosis in the tardigrade Hypsibius dujardini.</title>
        <authorList>
            <person name="Yoshida Y."/>
            <person name="Koutsovoulos G."/>
            <person name="Laetsch D."/>
            <person name="Stevens L."/>
            <person name="Kumar S."/>
            <person name="Horikawa D."/>
            <person name="Ishino K."/>
            <person name="Komine S."/>
            <person name="Tomita M."/>
            <person name="Blaxter M."/>
            <person name="Arakawa K."/>
        </authorList>
    </citation>
    <scope>NUCLEOTIDE SEQUENCE [LARGE SCALE GENOMIC DNA]</scope>
    <source>
        <strain evidence="17">Z151</strain>
    </source>
</reference>
<evidence type="ECO:0000256" key="8">
    <source>
        <dbReference type="ARBA" id="ARBA00023098"/>
    </source>
</evidence>
<keyword evidence="3" id="KW-0444">Lipid biosynthesis</keyword>
<proteinExistence type="inferred from homology"/>
<dbReference type="InterPro" id="IPR051034">
    <property type="entry name" value="Mito_Enoyl-ACP_Reductase"/>
</dbReference>
<evidence type="ECO:0000313" key="16">
    <source>
        <dbReference type="EMBL" id="OWA50079.1"/>
    </source>
</evidence>
<dbReference type="SUPFAM" id="SSF51735">
    <property type="entry name" value="NAD(P)-binding Rossmann-fold domains"/>
    <property type="match status" value="1"/>
</dbReference>
<dbReference type="Gene3D" id="3.90.180.10">
    <property type="entry name" value="Medium-chain alcohol dehydrogenases, catalytic domain"/>
    <property type="match status" value="1"/>
</dbReference>
<keyword evidence="10" id="KW-0275">Fatty acid biosynthesis</keyword>
<dbReference type="InterPro" id="IPR036291">
    <property type="entry name" value="NAD(P)-bd_dom_sf"/>
</dbReference>
<evidence type="ECO:0000256" key="5">
    <source>
        <dbReference type="ARBA" id="ARBA00022857"/>
    </source>
</evidence>
<dbReference type="Pfam" id="PF08240">
    <property type="entry name" value="ADH_N"/>
    <property type="match status" value="1"/>
</dbReference>
<dbReference type="SMART" id="SM00829">
    <property type="entry name" value="PKS_ER"/>
    <property type="match status" value="1"/>
</dbReference>
<name>A0A9X6NIR7_HYPEX</name>
<keyword evidence="8" id="KW-0443">Lipid metabolism</keyword>
<dbReference type="InterPro" id="IPR020843">
    <property type="entry name" value="ER"/>
</dbReference>
<dbReference type="Gene3D" id="3.40.50.720">
    <property type="entry name" value="NAD(P)-binding Rossmann-like Domain"/>
    <property type="match status" value="1"/>
</dbReference>
<dbReference type="CDD" id="cd08290">
    <property type="entry name" value="ETR"/>
    <property type="match status" value="1"/>
</dbReference>
<keyword evidence="4" id="KW-0276">Fatty acid metabolism</keyword>
<dbReference type="InterPro" id="IPR013149">
    <property type="entry name" value="ADH-like_C"/>
</dbReference>
<dbReference type="EC" id="1.3.1.104" evidence="11"/>
<evidence type="ECO:0000256" key="2">
    <source>
        <dbReference type="ARBA" id="ARBA00010371"/>
    </source>
</evidence>
<dbReference type="Pfam" id="PF00107">
    <property type="entry name" value="ADH_zinc_N"/>
    <property type="match status" value="1"/>
</dbReference>
<evidence type="ECO:0000256" key="7">
    <source>
        <dbReference type="ARBA" id="ARBA00023002"/>
    </source>
</evidence>
<gene>
    <name evidence="16" type="ORF">BV898_14605</name>
</gene>
<dbReference type="SUPFAM" id="SSF50129">
    <property type="entry name" value="GroES-like"/>
    <property type="match status" value="1"/>
</dbReference>
<dbReference type="OrthoDB" id="7482721at2759"/>
<evidence type="ECO:0000256" key="6">
    <source>
        <dbReference type="ARBA" id="ARBA00022946"/>
    </source>
</evidence>
<comment type="caution">
    <text evidence="16">The sequence shown here is derived from an EMBL/GenBank/DDBJ whole genome shotgun (WGS) entry which is preliminary data.</text>
</comment>
<keyword evidence="17" id="KW-1185">Reference proteome</keyword>
<evidence type="ECO:0000256" key="11">
    <source>
        <dbReference type="ARBA" id="ARBA00038963"/>
    </source>
</evidence>
<dbReference type="GO" id="GO:0005739">
    <property type="term" value="C:mitochondrion"/>
    <property type="evidence" value="ECO:0007669"/>
    <property type="project" value="UniProtKB-SubCell"/>
</dbReference>
<dbReference type="GO" id="GO:0141148">
    <property type="term" value="F:enoyl-[acyl-carrier-protein] reductase (NADPH) activity"/>
    <property type="evidence" value="ECO:0007669"/>
    <property type="project" value="UniProtKB-EC"/>
</dbReference>
<dbReference type="PANTHER" id="PTHR43981">
    <property type="entry name" value="ENOYL-[ACYL-CARRIER-PROTEIN] REDUCTASE, MITOCHONDRIAL"/>
    <property type="match status" value="1"/>
</dbReference>
<evidence type="ECO:0000256" key="1">
    <source>
        <dbReference type="ARBA" id="ARBA00004173"/>
    </source>
</evidence>
<evidence type="ECO:0000256" key="12">
    <source>
        <dbReference type="ARBA" id="ARBA00041058"/>
    </source>
</evidence>
<comment type="subcellular location">
    <subcellularLocation>
        <location evidence="1">Mitochondrion</location>
    </subcellularLocation>
</comment>
<accession>A0A9X6NIR7</accession>
<protein>
    <recommendedName>
        <fullName evidence="12">Enoyl-[acyl-carrier-protein] reductase, mitochondrial</fullName>
        <ecNumber evidence="11">1.3.1.104</ecNumber>
    </recommendedName>
    <alternativeName>
        <fullName evidence="13">2-enoyl thioester reductase</fullName>
    </alternativeName>
</protein>
<dbReference type="EMBL" id="MTYJ01000181">
    <property type="protein sequence ID" value="OWA50079.1"/>
    <property type="molecule type" value="Genomic_DNA"/>
</dbReference>
<evidence type="ECO:0000256" key="13">
    <source>
        <dbReference type="ARBA" id="ARBA00042123"/>
    </source>
</evidence>
<keyword evidence="5" id="KW-0521">NADP</keyword>
<keyword evidence="6" id="KW-0809">Transit peptide</keyword>
<evidence type="ECO:0000259" key="15">
    <source>
        <dbReference type="SMART" id="SM00829"/>
    </source>
</evidence>
<evidence type="ECO:0000256" key="4">
    <source>
        <dbReference type="ARBA" id="ARBA00022832"/>
    </source>
</evidence>
<dbReference type="Proteomes" id="UP000192578">
    <property type="component" value="Unassembled WGS sequence"/>
</dbReference>
<dbReference type="InterPro" id="IPR011032">
    <property type="entry name" value="GroES-like_sf"/>
</dbReference>
<dbReference type="PANTHER" id="PTHR43981:SF2">
    <property type="entry name" value="ENOYL-[ACYL-CARRIER-PROTEIN] REDUCTASE, MITOCHONDRIAL"/>
    <property type="match status" value="1"/>
</dbReference>
<evidence type="ECO:0000256" key="3">
    <source>
        <dbReference type="ARBA" id="ARBA00022516"/>
    </source>
</evidence>
<evidence type="ECO:0000256" key="10">
    <source>
        <dbReference type="ARBA" id="ARBA00023160"/>
    </source>
</evidence>
<keyword evidence="9" id="KW-0496">Mitochondrion</keyword>
<comment type="similarity">
    <text evidence="2">Belongs to the zinc-containing alcohol dehydrogenase family. Quinone oxidoreductase subfamily.</text>
</comment>
<comment type="catalytic activity">
    <reaction evidence="14">
        <text>a 2,3-saturated acyl-[ACP] + NADP(+) = a (2E)-enoyl-[ACP] + NADPH + H(+)</text>
        <dbReference type="Rhea" id="RHEA:22564"/>
        <dbReference type="Rhea" id="RHEA-COMP:9925"/>
        <dbReference type="Rhea" id="RHEA-COMP:9926"/>
        <dbReference type="ChEBI" id="CHEBI:15378"/>
        <dbReference type="ChEBI" id="CHEBI:57783"/>
        <dbReference type="ChEBI" id="CHEBI:58349"/>
        <dbReference type="ChEBI" id="CHEBI:78784"/>
        <dbReference type="ChEBI" id="CHEBI:78785"/>
        <dbReference type="EC" id="1.3.1.104"/>
    </reaction>
</comment>
<dbReference type="FunFam" id="3.40.50.720:FF:000112">
    <property type="entry name" value="Enoyl-[acyl-carrier-protein] reductase 1, mitochondrial"/>
    <property type="match status" value="1"/>
</dbReference>
<evidence type="ECO:0000256" key="9">
    <source>
        <dbReference type="ARBA" id="ARBA00023128"/>
    </source>
</evidence>
<dbReference type="InterPro" id="IPR013154">
    <property type="entry name" value="ADH-like_N"/>
</dbReference>
<dbReference type="AlphaFoldDB" id="A0A9X6NIR7"/>
<dbReference type="GO" id="GO:0006633">
    <property type="term" value="P:fatty acid biosynthetic process"/>
    <property type="evidence" value="ECO:0007669"/>
    <property type="project" value="UniProtKB-KW"/>
</dbReference>
<keyword evidence="7" id="KW-0560">Oxidoreductase</keyword>
<feature type="domain" description="Enoyl reductase (ER)" evidence="15">
    <location>
        <begin position="33"/>
        <end position="352"/>
    </location>
</feature>